<dbReference type="AlphaFoldDB" id="A0A445MHV8"/>
<feature type="non-terminal residue" evidence="1">
    <location>
        <position position="157"/>
    </location>
</feature>
<reference evidence="1" key="1">
    <citation type="journal article" date="2018" name="Data Brief">
        <title>Genome sequence data from 17 accessions of Ensete ventricosum, a staple food crop for millions in Ethiopia.</title>
        <authorList>
            <person name="Yemataw Z."/>
            <person name="Muzemil S."/>
            <person name="Ambachew D."/>
            <person name="Tripathi L."/>
            <person name="Tesfaye K."/>
            <person name="Chala A."/>
            <person name="Farbos A."/>
            <person name="O'Neill P."/>
            <person name="Moore K."/>
            <person name="Grant M."/>
            <person name="Studholme D.J."/>
        </authorList>
    </citation>
    <scope>NUCLEOTIDE SEQUENCE [LARGE SCALE GENOMIC DNA]</scope>
    <source>
        <tissue evidence="1">Leaf</tissue>
    </source>
</reference>
<dbReference type="Proteomes" id="UP000290560">
    <property type="component" value="Unassembled WGS sequence"/>
</dbReference>
<protein>
    <submittedName>
        <fullName evidence="1">Uncharacterized protein</fullName>
    </submittedName>
</protein>
<organism evidence="1">
    <name type="scientific">Ensete ventricosum</name>
    <name type="common">Abyssinian banana</name>
    <name type="synonym">Musa ensete</name>
    <dbReference type="NCBI Taxonomy" id="4639"/>
    <lineage>
        <taxon>Eukaryota</taxon>
        <taxon>Viridiplantae</taxon>
        <taxon>Streptophyta</taxon>
        <taxon>Embryophyta</taxon>
        <taxon>Tracheophyta</taxon>
        <taxon>Spermatophyta</taxon>
        <taxon>Magnoliopsida</taxon>
        <taxon>Liliopsida</taxon>
        <taxon>Zingiberales</taxon>
        <taxon>Musaceae</taxon>
        <taxon>Ensete</taxon>
    </lineage>
</organism>
<accession>A0A445MHV8</accession>
<evidence type="ECO:0000313" key="1">
    <source>
        <dbReference type="EMBL" id="RZR73778.1"/>
    </source>
</evidence>
<dbReference type="EMBL" id="KV876018">
    <property type="protein sequence ID" value="RZR73778.1"/>
    <property type="molecule type" value="Genomic_DNA"/>
</dbReference>
<gene>
    <name evidence="1" type="ORF">BHM03_00028086</name>
</gene>
<proteinExistence type="predicted"/>
<sequence>MCRASLCWSRPVCAGSPASQFLRHGVELARMSGDSGVGSGVLMLEWRSLGGEEVVLPGSTAGSCKEVGSGRSFYSGCCGLFVPDDLTAFMTHHVAAPHALPPYWWGSVRLQVGVADLTCARSVVRHLVPFVHPVDRLRRFGHVSGLAVRRCDDLAAR</sequence>
<name>A0A445MHV8_ENSVE</name>